<comment type="caution">
    <text evidence="6">The sequence shown here is derived from an EMBL/GenBank/DDBJ whole genome shotgun (WGS) entry which is preliminary data.</text>
</comment>
<dbReference type="EMBL" id="RHFK02000001">
    <property type="protein sequence ID" value="TWW81992.1"/>
    <property type="molecule type" value="Genomic_DNA"/>
</dbReference>
<evidence type="ECO:0000259" key="5">
    <source>
        <dbReference type="Pfam" id="PF15309"/>
    </source>
</evidence>
<gene>
    <name evidence="6" type="ORF">D4764_01G0018070</name>
</gene>
<feature type="region of interest" description="Disordered" evidence="4">
    <location>
        <begin position="210"/>
        <end position="264"/>
    </location>
</feature>
<feature type="compositionally biased region" description="Basic and acidic residues" evidence="4">
    <location>
        <begin position="643"/>
        <end position="656"/>
    </location>
</feature>
<proteinExistence type="predicted"/>
<protein>
    <recommendedName>
        <fullName evidence="5">ALMS motif domain-containing protein</fullName>
    </recommendedName>
</protein>
<feature type="region of interest" description="Disordered" evidence="4">
    <location>
        <begin position="694"/>
        <end position="740"/>
    </location>
</feature>
<evidence type="ECO:0000256" key="1">
    <source>
        <dbReference type="ARBA" id="ARBA00004300"/>
    </source>
</evidence>
<dbReference type="Proteomes" id="UP000324091">
    <property type="component" value="Chromosome 1"/>
</dbReference>
<evidence type="ECO:0000256" key="2">
    <source>
        <dbReference type="ARBA" id="ARBA00022490"/>
    </source>
</evidence>
<feature type="compositionally biased region" description="Basic and acidic residues" evidence="4">
    <location>
        <begin position="226"/>
        <end position="243"/>
    </location>
</feature>
<feature type="compositionally biased region" description="Basic and acidic residues" evidence="4">
    <location>
        <begin position="808"/>
        <end position="829"/>
    </location>
</feature>
<feature type="compositionally biased region" description="Polar residues" evidence="4">
    <location>
        <begin position="514"/>
        <end position="528"/>
    </location>
</feature>
<feature type="compositionally biased region" description="Polar residues" evidence="4">
    <location>
        <begin position="405"/>
        <end position="434"/>
    </location>
</feature>
<feature type="region of interest" description="Disordered" evidence="4">
    <location>
        <begin position="560"/>
        <end position="586"/>
    </location>
</feature>
<feature type="region of interest" description="Disordered" evidence="4">
    <location>
        <begin position="109"/>
        <end position="158"/>
    </location>
</feature>
<reference evidence="6 7" key="1">
    <citation type="submission" date="2019-04" db="EMBL/GenBank/DDBJ databases">
        <title>Chromosome genome assembly for Takifugu flavidus.</title>
        <authorList>
            <person name="Xiao S."/>
        </authorList>
    </citation>
    <scope>NUCLEOTIDE SEQUENCE [LARGE SCALE GENOMIC DNA]</scope>
    <source>
        <strain evidence="6">HTHZ2018</strain>
        <tissue evidence="6">Muscle</tissue>
    </source>
</reference>
<comment type="subcellular location">
    <subcellularLocation>
        <location evidence="1">Cytoplasm</location>
        <location evidence="1">Cytoskeleton</location>
        <location evidence="1">Microtubule organizing center</location>
        <location evidence="1">Centrosome</location>
    </subcellularLocation>
</comment>
<feature type="compositionally biased region" description="Polar residues" evidence="4">
    <location>
        <begin position="135"/>
        <end position="146"/>
    </location>
</feature>
<dbReference type="PANTHER" id="PTHR21553">
    <property type="entry name" value="ALMS1-RELATED"/>
    <property type="match status" value="1"/>
</dbReference>
<dbReference type="InterPro" id="IPR029299">
    <property type="entry name" value="ALMS_motif"/>
</dbReference>
<keyword evidence="7" id="KW-1185">Reference proteome</keyword>
<feature type="compositionally biased region" description="Polar residues" evidence="4">
    <location>
        <begin position="210"/>
        <end position="225"/>
    </location>
</feature>
<accession>A0A5C6PQ60</accession>
<dbReference type="PANTHER" id="PTHR21553:SF24">
    <property type="entry name" value="(E2-INDEPENDENT) E3 UBIQUITIN-CONJUGATING ENZYME FATS"/>
    <property type="match status" value="1"/>
</dbReference>
<keyword evidence="2" id="KW-0963">Cytoplasm</keyword>
<feature type="domain" description="ALMS motif" evidence="5">
    <location>
        <begin position="742"/>
        <end position="853"/>
    </location>
</feature>
<feature type="region of interest" description="Disordered" evidence="4">
    <location>
        <begin position="357"/>
        <end position="462"/>
    </location>
</feature>
<name>A0A5C6PQ60_9TELE</name>
<feature type="non-terminal residue" evidence="6">
    <location>
        <position position="1"/>
    </location>
</feature>
<sequence>STTEMNFNVLGVNGFSESVVGYLITGRMTLRRPAAHLRRPPAWRRSEYESNWESLMAEEGEFSSIYCPPRAARPQSAIEGGQLDSWLKHLQRMQNELLRVQDQVPVLKEPTGHGCKQTFSGSSSSCGSPRLQSSYGSQESLQTGQLSPPERQGSWEKARITQVGKREQAQLSCIAPVKIGWLPIQRRVTVAADSKHRHFLDNSASQVKLKQPITPTIQTNQVTANSRKDDEVERRQRALKEGGVKTQQTPDRDPPVTPQVPEKRSFLANVVSRSVSWQALRRGWNANRGSAVPGGSQASQLPTGTNRKFPLMTTNSPQPDECAACGTTSADPCKSHLQGTDRPSTPSGVQLVRATAPAYRTGSSSEPSHAQRSSAVTTIIPQNKAGISSITISSRKVSRSESFSGTDTNKPSPSPQHPRNQAMDSSPGQFTVQRRATIVKVTEQRVMSSPAPSTEGARAPPAHQVVDTVVHRRKATIIKVTERRESYGGSRGGPESRPKHPEYRHSFAGDHQPSHNAAPSYQGSTKLSDTAPEPNRSTASIGGGMLHRSTLSLIVSSPPAIAAAPPSQPSLRAAGQSSRRQQRPASCYGDVCGYAEARRRSFEPAREAQTAPVHPSGGPISPPADAKAAGQLVASAFEPNGGDTERSRAETEERRMSPSLTLIKAPDLQSSQSPEEVLALNAAAIIANIKLQRQLSRRTSVPSETDSSARPQGTSADGQRPDGREPQQQNQPHAAFGPEPWSCSLQEALQRSRPDFITRSQGRLRELERRRLERRELGGSSAGAGRRRVHRGRPAPPPPPRNDNLFKPGDRATRGKEMPLRSKRTVAEVRKKEEERKKELCLSNRQRMELFKKISMQGECSSVLSPDKWRPLGIMTAGCTLQFLDFRVGWQLDVLPGTMSPQSLKFVLLAALQALSVCDGLLSKPEEGKSRRGGADFG</sequence>
<dbReference type="GO" id="GO:0005829">
    <property type="term" value="C:cytosol"/>
    <property type="evidence" value="ECO:0007669"/>
    <property type="project" value="TreeGrafter"/>
</dbReference>
<evidence type="ECO:0000256" key="3">
    <source>
        <dbReference type="ARBA" id="ARBA00023212"/>
    </source>
</evidence>
<feature type="compositionally biased region" description="Low complexity" evidence="4">
    <location>
        <begin position="120"/>
        <end position="134"/>
    </location>
</feature>
<keyword evidence="3" id="KW-0206">Cytoskeleton</keyword>
<dbReference type="GO" id="GO:0046599">
    <property type="term" value="P:regulation of centriole replication"/>
    <property type="evidence" value="ECO:0007669"/>
    <property type="project" value="TreeGrafter"/>
</dbReference>
<evidence type="ECO:0000313" key="7">
    <source>
        <dbReference type="Proteomes" id="UP000324091"/>
    </source>
</evidence>
<feature type="region of interest" description="Disordered" evidence="4">
    <location>
        <begin position="603"/>
        <end position="670"/>
    </location>
</feature>
<dbReference type="GO" id="GO:0005814">
    <property type="term" value="C:centriole"/>
    <property type="evidence" value="ECO:0007669"/>
    <property type="project" value="TreeGrafter"/>
</dbReference>
<dbReference type="AlphaFoldDB" id="A0A5C6PQ60"/>
<dbReference type="GO" id="GO:0008017">
    <property type="term" value="F:microtubule binding"/>
    <property type="evidence" value="ECO:0007669"/>
    <property type="project" value="TreeGrafter"/>
</dbReference>
<feature type="compositionally biased region" description="Basic and acidic residues" evidence="4">
    <location>
        <begin position="494"/>
        <end position="508"/>
    </location>
</feature>
<feature type="compositionally biased region" description="Polar residues" evidence="4">
    <location>
        <begin position="361"/>
        <end position="392"/>
    </location>
</feature>
<feature type="compositionally biased region" description="Polar residues" evidence="4">
    <location>
        <begin position="694"/>
        <end position="717"/>
    </location>
</feature>
<evidence type="ECO:0000313" key="6">
    <source>
        <dbReference type="EMBL" id="TWW81992.1"/>
    </source>
</evidence>
<feature type="region of interest" description="Disordered" evidence="4">
    <location>
        <begin position="770"/>
        <end position="829"/>
    </location>
</feature>
<evidence type="ECO:0000256" key="4">
    <source>
        <dbReference type="SAM" id="MobiDB-lite"/>
    </source>
</evidence>
<feature type="region of interest" description="Disordered" evidence="4">
    <location>
        <begin position="481"/>
        <end position="543"/>
    </location>
</feature>
<dbReference type="Pfam" id="PF15309">
    <property type="entry name" value="ALMS_motif"/>
    <property type="match status" value="1"/>
</dbReference>
<organism evidence="6 7">
    <name type="scientific">Takifugu flavidus</name>
    <name type="common">sansaifugu</name>
    <dbReference type="NCBI Taxonomy" id="433684"/>
    <lineage>
        <taxon>Eukaryota</taxon>
        <taxon>Metazoa</taxon>
        <taxon>Chordata</taxon>
        <taxon>Craniata</taxon>
        <taxon>Vertebrata</taxon>
        <taxon>Euteleostomi</taxon>
        <taxon>Actinopterygii</taxon>
        <taxon>Neopterygii</taxon>
        <taxon>Teleostei</taxon>
        <taxon>Neoteleostei</taxon>
        <taxon>Acanthomorphata</taxon>
        <taxon>Eupercaria</taxon>
        <taxon>Tetraodontiformes</taxon>
        <taxon>Tetradontoidea</taxon>
        <taxon>Tetraodontidae</taxon>
        <taxon>Takifugu</taxon>
    </lineage>
</organism>
<dbReference type="GO" id="GO:0005813">
    <property type="term" value="C:centrosome"/>
    <property type="evidence" value="ECO:0007669"/>
    <property type="project" value="UniProtKB-SubCell"/>
</dbReference>